<name>A0ABS4GH38_9FIRM</name>
<dbReference type="InterPro" id="IPR036388">
    <property type="entry name" value="WH-like_DNA-bd_sf"/>
</dbReference>
<keyword evidence="2" id="KW-1185">Reference proteome</keyword>
<dbReference type="Gene3D" id="1.10.10.10">
    <property type="entry name" value="Winged helix-like DNA-binding domain superfamily/Winged helix DNA-binding domain"/>
    <property type="match status" value="3"/>
</dbReference>
<comment type="caution">
    <text evidence="1">The sequence shown here is derived from an EMBL/GenBank/DDBJ whole genome shotgun (WGS) entry which is preliminary data.</text>
</comment>
<dbReference type="Pfam" id="PF13730">
    <property type="entry name" value="HTH_36"/>
    <property type="match status" value="3"/>
</dbReference>
<gene>
    <name evidence="1" type="ORF">J2Z76_002570</name>
</gene>
<dbReference type="EMBL" id="JAGGKS010000008">
    <property type="protein sequence ID" value="MBP1926700.1"/>
    <property type="molecule type" value="Genomic_DNA"/>
</dbReference>
<protein>
    <submittedName>
        <fullName evidence="1">DNA-binding GntR family transcriptional regulator</fullName>
    </submittedName>
</protein>
<keyword evidence="1" id="KW-0238">DNA-binding</keyword>
<organism evidence="1 2">
    <name type="scientific">Sedimentibacter acidaminivorans</name>
    <dbReference type="NCBI Taxonomy" id="913099"/>
    <lineage>
        <taxon>Bacteria</taxon>
        <taxon>Bacillati</taxon>
        <taxon>Bacillota</taxon>
        <taxon>Tissierellia</taxon>
        <taxon>Sedimentibacter</taxon>
    </lineage>
</organism>
<accession>A0ABS4GH38</accession>
<evidence type="ECO:0000313" key="1">
    <source>
        <dbReference type="EMBL" id="MBP1926700.1"/>
    </source>
</evidence>
<proteinExistence type="predicted"/>
<dbReference type="GO" id="GO:0003677">
    <property type="term" value="F:DNA binding"/>
    <property type="evidence" value="ECO:0007669"/>
    <property type="project" value="UniProtKB-KW"/>
</dbReference>
<dbReference type="RefSeq" id="WP_209512431.1">
    <property type="nucleotide sequence ID" value="NZ_JAGGKS010000008.1"/>
</dbReference>
<dbReference type="Proteomes" id="UP001519342">
    <property type="component" value="Unassembled WGS sequence"/>
</dbReference>
<reference evidence="1 2" key="1">
    <citation type="submission" date="2021-03" db="EMBL/GenBank/DDBJ databases">
        <title>Genomic Encyclopedia of Type Strains, Phase IV (KMG-IV): sequencing the most valuable type-strain genomes for metagenomic binning, comparative biology and taxonomic classification.</title>
        <authorList>
            <person name="Goeker M."/>
        </authorList>
    </citation>
    <scope>NUCLEOTIDE SEQUENCE [LARGE SCALE GENOMIC DNA]</scope>
    <source>
        <strain evidence="1 2">DSM 24004</strain>
    </source>
</reference>
<sequence>MSNTITMSNYIFNNQIDVHSKIVYAGLKKFSNGEGICFPSRSTLVELCKISLSTVRKAINSLVDAKILDKQERYRENGSQTSNLYSLTPFMASGDYYFKVRSDIFDLQLSEKEIIVYMYLCSCANKENECYPSLRQITAACSISQTSVKIAMKELVERKLILKDNQYRENGGRRNNLYKIVTEEDDNINNNQGSETNDEAITHELCSEDDNQIEIIDCKEIDEIILENSNEVEDINVSIQDNHVFDTDVTEQKLKVYIRDDIFNFKMSKHSMLVYLYICTHSDLKTKHFPSYEQIANTCKISIAKVANAILELKTNGLIGILKQEKVDDNMDNIEPPPWTI</sequence>
<evidence type="ECO:0000313" key="2">
    <source>
        <dbReference type="Proteomes" id="UP001519342"/>
    </source>
</evidence>